<feature type="compositionally biased region" description="Gly residues" evidence="1">
    <location>
        <begin position="163"/>
        <end position="173"/>
    </location>
</feature>
<sequence length="564" mass="61827">MPCPNVQSRGLESRESYPATLVPDEDAAKELHLHTIMYGVCMGPSRDLEPLRRGNHNTTTGHADDVGCVSNLEAPRRCDPGTGCRITPTPLRVVVTSTRRGAHLCNFKAPGRAKGPVPHLLVQQLHATGPGQRQHHKVAARLGGQKPWKRRRLTSALRPTSGGVIGPRRGGPRGSWSRRPALEPLGVWWQEIQGFGLRGIPACQGVAGRAEGAPETWSGAGTKELEPYPTWVPATLAVRSQLLMCKRFPSVCTVERAVPDNISGAGLHHHCPSSAAKHEHQQQRAQHTHTYTGDQSAFQFSSLSPINSYICHYPLCPRTQAGTRHTQIYTATSVCTHLPACSSVPRHTAPNSERPVPIIEVPKLPDDHHTLARFCPPVAEPQQGEWPPGVRLPRHWLPLSSRFHRPLLACGFQLGQKTLLARDTTRHDPSHFDIVIRSVPVALPRLAHRRRNPLGGLPDHPPPTTFAVPRCSSHTRFDPTASRSPTEAVAGDPPEPSLWPPPPPAHGRHRHLNLAASPTSLSRYMTGLLLASSRRRCQCARPSTSARRAELCPCRDDDTDDDHA</sequence>
<dbReference type="Proteomes" id="UP000245956">
    <property type="component" value="Unassembled WGS sequence"/>
</dbReference>
<feature type="compositionally biased region" description="Basic and acidic residues" evidence="1">
    <location>
        <begin position="547"/>
        <end position="564"/>
    </location>
</feature>
<dbReference type="AlphaFoldDB" id="A0A2U3E6M5"/>
<feature type="region of interest" description="Disordered" evidence="1">
    <location>
        <begin position="542"/>
        <end position="564"/>
    </location>
</feature>
<name>A0A2U3E6M5_PURLI</name>
<feature type="region of interest" description="Disordered" evidence="1">
    <location>
        <begin position="450"/>
        <end position="510"/>
    </location>
</feature>
<reference evidence="2 3" key="1">
    <citation type="journal article" date="2016" name="Front. Microbiol.">
        <title>Genome and transcriptome sequences reveal the specific parasitism of the nematophagous Purpureocillium lilacinum 36-1.</title>
        <authorList>
            <person name="Xie J."/>
            <person name="Li S."/>
            <person name="Mo C."/>
            <person name="Xiao X."/>
            <person name="Peng D."/>
            <person name="Wang G."/>
            <person name="Xiao Y."/>
        </authorList>
    </citation>
    <scope>NUCLEOTIDE SEQUENCE [LARGE SCALE GENOMIC DNA]</scope>
    <source>
        <strain evidence="2 3">36-1</strain>
    </source>
</reference>
<gene>
    <name evidence="2" type="ORF">PCL_00268</name>
</gene>
<feature type="region of interest" description="Disordered" evidence="1">
    <location>
        <begin position="269"/>
        <end position="288"/>
    </location>
</feature>
<evidence type="ECO:0000313" key="3">
    <source>
        <dbReference type="Proteomes" id="UP000245956"/>
    </source>
</evidence>
<comment type="caution">
    <text evidence="2">The sequence shown here is derived from an EMBL/GenBank/DDBJ whole genome shotgun (WGS) entry which is preliminary data.</text>
</comment>
<feature type="region of interest" description="Disordered" evidence="1">
    <location>
        <begin position="158"/>
        <end position="177"/>
    </location>
</feature>
<accession>A0A2U3E6M5</accession>
<protein>
    <submittedName>
        <fullName evidence="2">Uncharacterized protein</fullName>
    </submittedName>
</protein>
<dbReference type="EMBL" id="LCWV01000010">
    <property type="protein sequence ID" value="PWI70124.1"/>
    <property type="molecule type" value="Genomic_DNA"/>
</dbReference>
<evidence type="ECO:0000313" key="2">
    <source>
        <dbReference type="EMBL" id="PWI70124.1"/>
    </source>
</evidence>
<evidence type="ECO:0000256" key="1">
    <source>
        <dbReference type="SAM" id="MobiDB-lite"/>
    </source>
</evidence>
<organism evidence="2 3">
    <name type="scientific">Purpureocillium lilacinum</name>
    <name type="common">Paecilomyces lilacinus</name>
    <dbReference type="NCBI Taxonomy" id="33203"/>
    <lineage>
        <taxon>Eukaryota</taxon>
        <taxon>Fungi</taxon>
        <taxon>Dikarya</taxon>
        <taxon>Ascomycota</taxon>
        <taxon>Pezizomycotina</taxon>
        <taxon>Sordariomycetes</taxon>
        <taxon>Hypocreomycetidae</taxon>
        <taxon>Hypocreales</taxon>
        <taxon>Ophiocordycipitaceae</taxon>
        <taxon>Purpureocillium</taxon>
    </lineage>
</organism>
<feature type="compositionally biased region" description="Pro residues" evidence="1">
    <location>
        <begin position="493"/>
        <end position="505"/>
    </location>
</feature>
<proteinExistence type="predicted"/>